<organism evidence="5 6">
    <name type="scientific">Deinococcus metalli</name>
    <dbReference type="NCBI Taxonomy" id="1141878"/>
    <lineage>
        <taxon>Bacteria</taxon>
        <taxon>Thermotogati</taxon>
        <taxon>Deinococcota</taxon>
        <taxon>Deinococci</taxon>
        <taxon>Deinococcales</taxon>
        <taxon>Deinococcaceae</taxon>
        <taxon>Deinococcus</taxon>
    </lineage>
</organism>
<dbReference type="Proteomes" id="UP000539473">
    <property type="component" value="Unassembled WGS sequence"/>
</dbReference>
<dbReference type="InterPro" id="IPR056827">
    <property type="entry name" value="CBM87_Agd3"/>
</dbReference>
<comment type="caution">
    <text evidence="5">The sequence shown here is derived from an EMBL/GenBank/DDBJ whole genome shotgun (WGS) entry which is preliminary data.</text>
</comment>
<proteinExistence type="predicted"/>
<reference evidence="4" key="4">
    <citation type="submission" date="2024-05" db="EMBL/GenBank/DDBJ databases">
        <authorList>
            <person name="Sun Q."/>
            <person name="Zhou Y."/>
        </authorList>
    </citation>
    <scope>NUCLEOTIDE SEQUENCE</scope>
    <source>
        <strain evidence="4">CGMCC 1.18437</strain>
    </source>
</reference>
<evidence type="ECO:0000313" key="6">
    <source>
        <dbReference type="Proteomes" id="UP000539473"/>
    </source>
</evidence>
<dbReference type="RefSeq" id="WP_184109899.1">
    <property type="nucleotide sequence ID" value="NZ_BNAJ01000002.1"/>
</dbReference>
<keyword evidence="2" id="KW-0732">Signal</keyword>
<feature type="compositionally biased region" description="Low complexity" evidence="1">
    <location>
        <begin position="25"/>
        <end position="40"/>
    </location>
</feature>
<dbReference type="EMBL" id="BNAJ01000002">
    <property type="protein sequence ID" value="GHF38416.1"/>
    <property type="molecule type" value="Genomic_DNA"/>
</dbReference>
<dbReference type="Pfam" id="PF25116">
    <property type="entry name" value="CBM87_Agd3"/>
    <property type="match status" value="1"/>
</dbReference>
<evidence type="ECO:0000313" key="4">
    <source>
        <dbReference type="EMBL" id="GHF38416.1"/>
    </source>
</evidence>
<dbReference type="PROSITE" id="PS51257">
    <property type="entry name" value="PROKAR_LIPOPROTEIN"/>
    <property type="match status" value="1"/>
</dbReference>
<evidence type="ECO:0000259" key="3">
    <source>
        <dbReference type="Pfam" id="PF25116"/>
    </source>
</evidence>
<protein>
    <recommendedName>
        <fullName evidence="3">Agd3 CBM87 domain-containing protein</fullName>
    </recommendedName>
</protein>
<reference evidence="4" key="1">
    <citation type="journal article" date="2014" name="Int. J. Syst. Evol. Microbiol.">
        <title>Complete genome of a new Firmicutes species belonging to the dominant human colonic microbiota ('Ruminococcus bicirculans') reveals two chromosomes and a selective capacity to utilize plant glucans.</title>
        <authorList>
            <consortium name="NISC Comparative Sequencing Program"/>
            <person name="Wegmann U."/>
            <person name="Louis P."/>
            <person name="Goesmann A."/>
            <person name="Henrissat B."/>
            <person name="Duncan S.H."/>
            <person name="Flint H.J."/>
        </authorList>
    </citation>
    <scope>NUCLEOTIDE SEQUENCE</scope>
    <source>
        <strain evidence="4">CGMCC 1.18437</strain>
    </source>
</reference>
<evidence type="ECO:0000313" key="5">
    <source>
        <dbReference type="EMBL" id="MBB5375608.1"/>
    </source>
</evidence>
<dbReference type="Proteomes" id="UP000619376">
    <property type="component" value="Unassembled WGS sequence"/>
</dbReference>
<sequence length="728" mass="77744">MSQSPARLLGVLTLSLILASCGTSTPTPAATAGGPSAQTPVSQGPDAPDTVNLDVGHGHGERSLPGMEIDPSTFPTNARLGTPVIRPSTRLGAQALPANIQPSMTALKVLVLSSGPTDFGLATAKAMLQESGVPFDVLDATVDTLDMNRLIDSAGVGRYQGVILTSSALIYADGTGLYPSALDAGEWATLFEYERTFGARQLALYGSPGTTPEDYGLRAAGGETSTTSMTLSTAGRAVFGDLTATAVPVNYAYTYPATVTPVDGVTTQVLATDPAGRVLAATSTSADGRERLILTSAQNPYLLHSQLLSYGLTQWLTRGVHLGEHRRFLQVDVDDLFLSGDRIDPNTLALRAQPYRLSGNDLLNIYSQMKNVQAAYPVAKSFRYAMMFNGGGANTSVLPLCVNWTFLTSDMLSSAAKCLAGQFDWVNHTRDHLRMDVMDLPTATTQIADNFTIGARMGLSMSRNAMVTGEHSGLGNMDPKDDGTYNDSDVNLPKQDLGLGRSNPNMLSAAVSAGVRYIASDHSVASHWDASCITCGVPHPLNSGVFLVPRYPNAMAYYVTDPTEETAYYNSMYAPGGKFPYYDHRLTYAEILDKDSDFTLNHILDGGAFPHYMHQTNLRQYAAGKSLATDWVRASLDKYGRYSTLPLTTLAWSNLGPYLERHTREEKAKAAGTLSGVWNRATNQVTVTSTAGSVPVTVTGDTAGALYGTYRSRSIDVNGSVTVTVAPR</sequence>
<reference evidence="7" key="2">
    <citation type="journal article" date="2019" name="Int. J. Syst. Evol. Microbiol.">
        <title>The Global Catalogue of Microorganisms (GCM) 10K type strain sequencing project: providing services to taxonomists for standard genome sequencing and annotation.</title>
        <authorList>
            <consortium name="The Broad Institute Genomics Platform"/>
            <consortium name="The Broad Institute Genome Sequencing Center for Infectious Disease"/>
            <person name="Wu L."/>
            <person name="Ma J."/>
        </authorList>
    </citation>
    <scope>NUCLEOTIDE SEQUENCE [LARGE SCALE GENOMIC DNA]</scope>
    <source>
        <strain evidence="7">CGMCC 1.18437</strain>
    </source>
</reference>
<evidence type="ECO:0000313" key="7">
    <source>
        <dbReference type="Proteomes" id="UP000619376"/>
    </source>
</evidence>
<name>A0A7W8KEG4_9DEIO</name>
<evidence type="ECO:0000256" key="2">
    <source>
        <dbReference type="SAM" id="SignalP"/>
    </source>
</evidence>
<reference evidence="5 6" key="3">
    <citation type="submission" date="2020-08" db="EMBL/GenBank/DDBJ databases">
        <title>Genomic Encyclopedia of Type Strains, Phase IV (KMG-IV): sequencing the most valuable type-strain genomes for metagenomic binning, comparative biology and taxonomic classification.</title>
        <authorList>
            <person name="Goeker M."/>
        </authorList>
    </citation>
    <scope>NUCLEOTIDE SEQUENCE [LARGE SCALE GENOMIC DNA]</scope>
    <source>
        <strain evidence="5 6">DSM 27521</strain>
    </source>
</reference>
<dbReference type="AlphaFoldDB" id="A0A7W8KEG4"/>
<keyword evidence="7" id="KW-1185">Reference proteome</keyword>
<accession>A0A7W8KEG4</accession>
<feature type="signal peptide" evidence="2">
    <location>
        <begin position="1"/>
        <end position="29"/>
    </location>
</feature>
<feature type="chain" id="PRO_5031078566" description="Agd3 CBM87 domain-containing protein" evidence="2">
    <location>
        <begin position="30"/>
        <end position="728"/>
    </location>
</feature>
<evidence type="ECO:0000256" key="1">
    <source>
        <dbReference type="SAM" id="MobiDB-lite"/>
    </source>
</evidence>
<dbReference type="EMBL" id="JACHFK010000002">
    <property type="protein sequence ID" value="MBB5375608.1"/>
    <property type="molecule type" value="Genomic_DNA"/>
</dbReference>
<feature type="domain" description="Agd3 CBM87" evidence="3">
    <location>
        <begin position="108"/>
        <end position="294"/>
    </location>
</feature>
<feature type="region of interest" description="Disordered" evidence="1">
    <location>
        <begin position="25"/>
        <end position="83"/>
    </location>
</feature>
<gene>
    <name evidence="4" type="ORF">GCM10017781_13930</name>
    <name evidence="5" type="ORF">HNQ07_001065</name>
</gene>